<dbReference type="EMBL" id="QXGC01000232">
    <property type="protein sequence ID" value="KAE9243844.1"/>
    <property type="molecule type" value="Genomic_DNA"/>
</dbReference>
<gene>
    <name evidence="6" type="ORF">PF002_g5371</name>
    <name evidence="5" type="ORF">PF004_g5942</name>
    <name evidence="4" type="ORF">PF006_g6058</name>
    <name evidence="2" type="ORF">PF007_g7174</name>
    <name evidence="3" type="ORF">PF010_g6228</name>
    <name evidence="1" type="ORF">PF011_g12368</name>
</gene>
<dbReference type="EMBL" id="QXGD01000174">
    <property type="protein sequence ID" value="KAE9249294.1"/>
    <property type="molecule type" value="Genomic_DNA"/>
</dbReference>
<accession>A0A6A3SSK4</accession>
<dbReference type="AlphaFoldDB" id="A0A6A3SSK4"/>
<evidence type="ECO:0000313" key="5">
    <source>
        <dbReference type="EMBL" id="KAE9243844.1"/>
    </source>
</evidence>
<evidence type="ECO:0000313" key="1">
    <source>
        <dbReference type="EMBL" id="KAE9004611.1"/>
    </source>
</evidence>
<dbReference type="Proteomes" id="UP000476176">
    <property type="component" value="Unassembled WGS sequence"/>
</dbReference>
<evidence type="ECO:0000313" key="9">
    <source>
        <dbReference type="Proteomes" id="UP000441208"/>
    </source>
</evidence>
<evidence type="ECO:0000313" key="3">
    <source>
        <dbReference type="EMBL" id="KAE9123846.1"/>
    </source>
</evidence>
<comment type="caution">
    <text evidence="2">The sequence shown here is derived from an EMBL/GenBank/DDBJ whole genome shotgun (WGS) entry which is preliminary data.</text>
</comment>
<evidence type="ECO:0000313" key="4">
    <source>
        <dbReference type="EMBL" id="KAE9149456.1"/>
    </source>
</evidence>
<dbReference type="Proteomes" id="UP000460718">
    <property type="component" value="Unassembled WGS sequence"/>
</dbReference>
<evidence type="ECO:0000313" key="8">
    <source>
        <dbReference type="Proteomes" id="UP000440732"/>
    </source>
</evidence>
<evidence type="ECO:0000313" key="12">
    <source>
        <dbReference type="Proteomes" id="UP000488956"/>
    </source>
</evidence>
<evidence type="ECO:0000313" key="6">
    <source>
        <dbReference type="EMBL" id="KAE9249294.1"/>
    </source>
</evidence>
<dbReference type="Proteomes" id="UP000440732">
    <property type="component" value="Unassembled WGS sequence"/>
</dbReference>
<proteinExistence type="predicted"/>
<organism evidence="2 9">
    <name type="scientific">Phytophthora fragariae</name>
    <dbReference type="NCBI Taxonomy" id="53985"/>
    <lineage>
        <taxon>Eukaryota</taxon>
        <taxon>Sar</taxon>
        <taxon>Stramenopiles</taxon>
        <taxon>Oomycota</taxon>
        <taxon>Peronosporomycetes</taxon>
        <taxon>Peronosporales</taxon>
        <taxon>Peronosporaceae</taxon>
        <taxon>Phytophthora</taxon>
    </lineage>
</organism>
<dbReference type="Proteomes" id="UP000440367">
    <property type="component" value="Unassembled WGS sequence"/>
</dbReference>
<evidence type="ECO:0000313" key="2">
    <source>
        <dbReference type="EMBL" id="KAE9123143.1"/>
    </source>
</evidence>
<dbReference type="EMBL" id="QXGA01000238">
    <property type="protein sequence ID" value="KAE9149456.1"/>
    <property type="molecule type" value="Genomic_DNA"/>
</dbReference>
<sequence>MAFFQLRKPFDGWQNVDTSFSTIITSLLSVPGKISFFRKYRVQEKLSGLAGALPFERRLVQPNAEGCDQLLVALARTSWEVDPPDRFEQSNKLCNHRLLVFHNDAVL</sequence>
<reference evidence="7 8" key="1">
    <citation type="submission" date="2018-08" db="EMBL/GenBank/DDBJ databases">
        <title>Genomic investigation of the strawberry pathogen Phytophthora fragariae indicates pathogenicity is determined by transcriptional variation in three key races.</title>
        <authorList>
            <person name="Adams T.M."/>
            <person name="Armitage A.D."/>
            <person name="Sobczyk M.K."/>
            <person name="Bates H.J."/>
            <person name="Dunwell J.M."/>
            <person name="Nellist C.F."/>
            <person name="Harrison R.J."/>
        </authorList>
    </citation>
    <scope>NUCLEOTIDE SEQUENCE [LARGE SCALE GENOMIC DNA]</scope>
    <source>
        <strain evidence="6 7">BC-1</strain>
        <strain evidence="5 11">BC-23</strain>
        <strain evidence="4 8">NOV-5</strain>
        <strain evidence="2 9">NOV-71</strain>
        <strain evidence="3 12">ONT-3</strain>
        <strain evidence="1 10">SCRP245</strain>
    </source>
</reference>
<evidence type="ECO:0000313" key="11">
    <source>
        <dbReference type="Proteomes" id="UP000476176"/>
    </source>
</evidence>
<dbReference type="EMBL" id="QXFW01000718">
    <property type="protein sequence ID" value="KAE9004611.1"/>
    <property type="molecule type" value="Genomic_DNA"/>
</dbReference>
<evidence type="ECO:0000313" key="7">
    <source>
        <dbReference type="Proteomes" id="UP000440367"/>
    </source>
</evidence>
<dbReference type="EMBL" id="QXFZ01000282">
    <property type="protein sequence ID" value="KAE9123143.1"/>
    <property type="molecule type" value="Genomic_DNA"/>
</dbReference>
<protein>
    <submittedName>
        <fullName evidence="2">Uncharacterized protein</fullName>
    </submittedName>
</protein>
<dbReference type="EMBL" id="QXFX01000246">
    <property type="protein sequence ID" value="KAE9123846.1"/>
    <property type="molecule type" value="Genomic_DNA"/>
</dbReference>
<name>A0A6A3SSK4_9STRA</name>
<dbReference type="Proteomes" id="UP000488956">
    <property type="component" value="Unassembled WGS sequence"/>
</dbReference>
<evidence type="ECO:0000313" key="10">
    <source>
        <dbReference type="Proteomes" id="UP000460718"/>
    </source>
</evidence>
<dbReference type="Proteomes" id="UP000441208">
    <property type="component" value="Unassembled WGS sequence"/>
</dbReference>